<organism evidence="10 11">
    <name type="scientific">Candidatus Yanofskybacteria bacterium RIFCSPLOWO2_02_FULL_43_10b</name>
    <dbReference type="NCBI Taxonomy" id="1802704"/>
    <lineage>
        <taxon>Bacteria</taxon>
        <taxon>Candidatus Yanofskyibacteriota</taxon>
    </lineage>
</organism>
<dbReference type="PANTHER" id="PTHR11895">
    <property type="entry name" value="TRANSAMIDASE"/>
    <property type="match status" value="1"/>
</dbReference>
<evidence type="ECO:0000256" key="7">
    <source>
        <dbReference type="HAMAP-Rule" id="MF_00120"/>
    </source>
</evidence>
<evidence type="ECO:0000256" key="5">
    <source>
        <dbReference type="ARBA" id="ARBA00022917"/>
    </source>
</evidence>
<feature type="active site" description="Charge relay system" evidence="7">
    <location>
        <position position="67"/>
    </location>
</feature>
<feature type="region of interest" description="Disordered" evidence="8">
    <location>
        <begin position="122"/>
        <end position="143"/>
    </location>
</feature>
<dbReference type="GO" id="GO:0005524">
    <property type="term" value="F:ATP binding"/>
    <property type="evidence" value="ECO:0007669"/>
    <property type="project" value="UniProtKB-KW"/>
</dbReference>
<comment type="subunit">
    <text evidence="7">Heterotrimer of A, B and C subunits.</text>
</comment>
<evidence type="ECO:0000256" key="8">
    <source>
        <dbReference type="SAM" id="MobiDB-lite"/>
    </source>
</evidence>
<dbReference type="GO" id="GO:0030956">
    <property type="term" value="C:glutamyl-tRNA(Gln) amidotransferase complex"/>
    <property type="evidence" value="ECO:0007669"/>
    <property type="project" value="InterPro"/>
</dbReference>
<name>A0A1F8H0W4_9BACT</name>
<evidence type="ECO:0000313" key="11">
    <source>
        <dbReference type="Proteomes" id="UP000177676"/>
    </source>
</evidence>
<comment type="caution">
    <text evidence="10">The sequence shown here is derived from an EMBL/GenBank/DDBJ whole genome shotgun (WGS) entry which is preliminary data.</text>
</comment>
<comment type="function">
    <text evidence="7">Allows the formation of correctly charged Gln-tRNA(Gln) through the transamidation of misacylated Glu-tRNA(Gln) in organisms which lack glutaminyl-tRNA synthetase. The reaction takes place in the presence of glutamine and ATP through an activated gamma-phospho-Glu-tRNA(Gln).</text>
</comment>
<dbReference type="Proteomes" id="UP000177676">
    <property type="component" value="Unassembled WGS sequence"/>
</dbReference>
<dbReference type="GO" id="GO:0006412">
    <property type="term" value="P:translation"/>
    <property type="evidence" value="ECO:0007669"/>
    <property type="project" value="UniProtKB-UniRule"/>
</dbReference>
<dbReference type="Pfam" id="PF01425">
    <property type="entry name" value="Amidase"/>
    <property type="match status" value="1"/>
</dbReference>
<comment type="similarity">
    <text evidence="1 7">Belongs to the amidase family. GatA subfamily.</text>
</comment>
<evidence type="ECO:0000259" key="9">
    <source>
        <dbReference type="Pfam" id="PF01425"/>
    </source>
</evidence>
<dbReference type="NCBIfam" id="TIGR00132">
    <property type="entry name" value="gatA"/>
    <property type="match status" value="1"/>
</dbReference>
<dbReference type="PANTHER" id="PTHR11895:SF151">
    <property type="entry name" value="GLUTAMYL-TRNA(GLN) AMIDOTRANSFERASE SUBUNIT A"/>
    <property type="match status" value="1"/>
</dbReference>
<dbReference type="SUPFAM" id="SSF75304">
    <property type="entry name" value="Amidase signature (AS) enzymes"/>
    <property type="match status" value="1"/>
</dbReference>
<dbReference type="Gene3D" id="3.90.1300.10">
    <property type="entry name" value="Amidase signature (AS) domain"/>
    <property type="match status" value="1"/>
</dbReference>
<dbReference type="InterPro" id="IPR004412">
    <property type="entry name" value="GatA"/>
</dbReference>
<dbReference type="InterPro" id="IPR023631">
    <property type="entry name" value="Amidase_dom"/>
</dbReference>
<feature type="domain" description="Amidase" evidence="9">
    <location>
        <begin position="51"/>
        <end position="464"/>
    </location>
</feature>
<protein>
    <recommendedName>
        <fullName evidence="7">Glutamyl-tRNA(Gln) amidotransferase subunit A</fullName>
        <shortName evidence="7">Glu-ADT subunit A</shortName>
        <ecNumber evidence="7">6.3.5.7</ecNumber>
    </recommendedName>
</protein>
<sequence length="474" mass="51148">MNLKTLTIKDVQDLIAKKEISPAELHGQFLDLIKKQDEKLHAYLSLNEDTPGDLPDGELHGIPLAIKDNICVEGLSATAGSKILKNHRAVYDATVIKKLKKAGAFFLGKTNLDEFAMGSSTENSAFGPTKNPHDHARVPGGSSGGSAAAVAAGLAVAALGSDTGGSIRQPASFCGVVGLKPTYGRVSRYGLIALASSLDQIGPLTKNVYDAALLLNILSGRDEMDSTTARQLEHDFTAHLDKPIKGLKVAMPKEYFGEGLDGAVNNLIERAIAGLESLGAHVDQVSLPHSPFALETYYLIMPSEASANLARFDGIRYGFSKQGGNILDTYLKSRSEGFGDETRRRIILGTYALSAGYYDAYYLRAQKARTLIRQDFEKVFEKFDVIVGPTTPTTAFKIGEKKGPVSMYLSDIYTVPVNLAGLPAISVPCGFIDNLPTTNYQLPTTKLPVGLQIIGKKFDEETILRVAYNFEQAK</sequence>
<dbReference type="HAMAP" id="MF_00120">
    <property type="entry name" value="GatA"/>
    <property type="match status" value="1"/>
</dbReference>
<reference evidence="10 11" key="1">
    <citation type="journal article" date="2016" name="Nat. Commun.">
        <title>Thousands of microbial genomes shed light on interconnected biogeochemical processes in an aquifer system.</title>
        <authorList>
            <person name="Anantharaman K."/>
            <person name="Brown C.T."/>
            <person name="Hug L.A."/>
            <person name="Sharon I."/>
            <person name="Castelle C.J."/>
            <person name="Probst A.J."/>
            <person name="Thomas B.C."/>
            <person name="Singh A."/>
            <person name="Wilkins M.J."/>
            <person name="Karaoz U."/>
            <person name="Brodie E.L."/>
            <person name="Williams K.H."/>
            <person name="Hubbard S.S."/>
            <person name="Banfield J.F."/>
        </authorList>
    </citation>
    <scope>NUCLEOTIDE SEQUENCE [LARGE SCALE GENOMIC DNA]</scope>
</reference>
<dbReference type="InterPro" id="IPR036928">
    <property type="entry name" value="AS_sf"/>
</dbReference>
<dbReference type="EMBL" id="MGKS01000037">
    <property type="protein sequence ID" value="OGN31325.1"/>
    <property type="molecule type" value="Genomic_DNA"/>
</dbReference>
<dbReference type="InterPro" id="IPR000120">
    <property type="entry name" value="Amidase"/>
</dbReference>
<keyword evidence="5 7" id="KW-0648">Protein biosynthesis</keyword>
<dbReference type="AlphaFoldDB" id="A0A1F8H0W4"/>
<feature type="active site" description="Charge relay system" evidence="7">
    <location>
        <position position="142"/>
    </location>
</feature>
<evidence type="ECO:0000256" key="6">
    <source>
        <dbReference type="ARBA" id="ARBA00047407"/>
    </source>
</evidence>
<keyword evidence="3 7" id="KW-0547">Nucleotide-binding</keyword>
<dbReference type="EC" id="6.3.5.7" evidence="7"/>
<evidence type="ECO:0000256" key="2">
    <source>
        <dbReference type="ARBA" id="ARBA00022598"/>
    </source>
</evidence>
<keyword evidence="4 7" id="KW-0067">ATP-binding</keyword>
<keyword evidence="2 7" id="KW-0436">Ligase</keyword>
<proteinExistence type="inferred from homology"/>
<dbReference type="GO" id="GO:0050567">
    <property type="term" value="F:glutaminyl-tRNA synthase (glutamine-hydrolyzing) activity"/>
    <property type="evidence" value="ECO:0007669"/>
    <property type="project" value="UniProtKB-UniRule"/>
</dbReference>
<gene>
    <name evidence="7" type="primary">gatA</name>
    <name evidence="10" type="ORF">A3I92_00185</name>
</gene>
<comment type="catalytic activity">
    <reaction evidence="6 7">
        <text>L-glutamyl-tRNA(Gln) + L-glutamine + ATP + H2O = L-glutaminyl-tRNA(Gln) + L-glutamate + ADP + phosphate + H(+)</text>
        <dbReference type="Rhea" id="RHEA:17521"/>
        <dbReference type="Rhea" id="RHEA-COMP:9681"/>
        <dbReference type="Rhea" id="RHEA-COMP:9684"/>
        <dbReference type="ChEBI" id="CHEBI:15377"/>
        <dbReference type="ChEBI" id="CHEBI:15378"/>
        <dbReference type="ChEBI" id="CHEBI:29985"/>
        <dbReference type="ChEBI" id="CHEBI:30616"/>
        <dbReference type="ChEBI" id="CHEBI:43474"/>
        <dbReference type="ChEBI" id="CHEBI:58359"/>
        <dbReference type="ChEBI" id="CHEBI:78520"/>
        <dbReference type="ChEBI" id="CHEBI:78521"/>
        <dbReference type="ChEBI" id="CHEBI:456216"/>
        <dbReference type="EC" id="6.3.5.7"/>
    </reaction>
</comment>
<evidence type="ECO:0000256" key="4">
    <source>
        <dbReference type="ARBA" id="ARBA00022840"/>
    </source>
</evidence>
<evidence type="ECO:0000313" key="10">
    <source>
        <dbReference type="EMBL" id="OGN31325.1"/>
    </source>
</evidence>
<feature type="active site" description="Acyl-ester intermediate" evidence="7">
    <location>
        <position position="166"/>
    </location>
</feature>
<evidence type="ECO:0000256" key="3">
    <source>
        <dbReference type="ARBA" id="ARBA00022741"/>
    </source>
</evidence>
<evidence type="ECO:0000256" key="1">
    <source>
        <dbReference type="ARBA" id="ARBA00008069"/>
    </source>
</evidence>
<accession>A0A1F8H0W4</accession>
<dbReference type="PROSITE" id="PS00571">
    <property type="entry name" value="AMIDASES"/>
    <property type="match status" value="1"/>
</dbReference>
<dbReference type="InterPro" id="IPR020556">
    <property type="entry name" value="Amidase_CS"/>
</dbReference>